<dbReference type="Proteomes" id="UP000237144">
    <property type="component" value="Unassembled WGS sequence"/>
</dbReference>
<dbReference type="Pfam" id="PF05023">
    <property type="entry name" value="Phytochelatin"/>
    <property type="match status" value="1"/>
</dbReference>
<keyword evidence="2" id="KW-0104">Cadmium</keyword>
<dbReference type="PROSITE" id="PS51443">
    <property type="entry name" value="PCS"/>
    <property type="match status" value="1"/>
</dbReference>
<organism evidence="6 7">
    <name type="scientific">Rhodotorula taiwanensis</name>
    <dbReference type="NCBI Taxonomy" id="741276"/>
    <lineage>
        <taxon>Eukaryota</taxon>
        <taxon>Fungi</taxon>
        <taxon>Dikarya</taxon>
        <taxon>Basidiomycota</taxon>
        <taxon>Pucciniomycotina</taxon>
        <taxon>Microbotryomycetes</taxon>
        <taxon>Sporidiobolales</taxon>
        <taxon>Sporidiobolaceae</taxon>
        <taxon>Rhodotorula</taxon>
    </lineage>
</organism>
<dbReference type="GO" id="GO:0046938">
    <property type="term" value="P:phytochelatin biosynthetic process"/>
    <property type="evidence" value="ECO:0007669"/>
    <property type="project" value="InterPro"/>
</dbReference>
<dbReference type="InterPro" id="IPR007719">
    <property type="entry name" value="PCS_N"/>
</dbReference>
<dbReference type="InterPro" id="IPR038765">
    <property type="entry name" value="Papain-like_cys_pep_sf"/>
</dbReference>
<gene>
    <name evidence="6" type="ORF">BMF94_1394</name>
</gene>
<dbReference type="EC" id="2.3.2.15" evidence="1"/>
<dbReference type="PANTHER" id="PTHR33447:SF2">
    <property type="entry name" value="GLUTATHIONE GAMMA-GLUTAMYLCYSTEINYLTRANSFERASE"/>
    <property type="match status" value="1"/>
</dbReference>
<dbReference type="FunFam" id="3.90.70.30:FF:000001">
    <property type="entry name" value="Glutathione gamma-glutamylcysteinyltransferase 1"/>
    <property type="match status" value="1"/>
</dbReference>
<evidence type="ECO:0000259" key="5">
    <source>
        <dbReference type="PROSITE" id="PS51443"/>
    </source>
</evidence>
<proteinExistence type="predicted"/>
<name>A0A2S5BFE3_9BASI</name>
<dbReference type="GO" id="GO:0010273">
    <property type="term" value="P:detoxification of copper ion"/>
    <property type="evidence" value="ECO:0007669"/>
    <property type="project" value="TreeGrafter"/>
</dbReference>
<evidence type="ECO:0000256" key="4">
    <source>
        <dbReference type="ARBA" id="ARBA00022723"/>
    </source>
</evidence>
<keyword evidence="6" id="KW-0012">Acyltransferase</keyword>
<evidence type="ECO:0000256" key="3">
    <source>
        <dbReference type="ARBA" id="ARBA00022679"/>
    </source>
</evidence>
<dbReference type="GO" id="GO:0016756">
    <property type="term" value="F:glutathione gamma-glutamylcysteinyltransferase activity"/>
    <property type="evidence" value="ECO:0007669"/>
    <property type="project" value="UniProtKB-EC"/>
</dbReference>
<dbReference type="GO" id="GO:0098849">
    <property type="term" value="P:cellular detoxification of cadmium ion"/>
    <property type="evidence" value="ECO:0007669"/>
    <property type="project" value="TreeGrafter"/>
</dbReference>
<dbReference type="Gene3D" id="3.90.70.30">
    <property type="entry name" value="Phytochelatin synthase, N-terminal domain"/>
    <property type="match status" value="1"/>
</dbReference>
<evidence type="ECO:0000256" key="1">
    <source>
        <dbReference type="ARBA" id="ARBA00012468"/>
    </source>
</evidence>
<dbReference type="InterPro" id="IPR040409">
    <property type="entry name" value="PCS-like"/>
</dbReference>
<evidence type="ECO:0000256" key="2">
    <source>
        <dbReference type="ARBA" id="ARBA00022539"/>
    </source>
</evidence>
<dbReference type="PANTHER" id="PTHR33447">
    <property type="entry name" value="GLUTATHIONE GAMMA-GLUTAMYLCYSTEINYLTRANSFERASE"/>
    <property type="match status" value="1"/>
</dbReference>
<dbReference type="SUPFAM" id="SSF54001">
    <property type="entry name" value="Cysteine proteinases"/>
    <property type="match status" value="1"/>
</dbReference>
<keyword evidence="4" id="KW-0479">Metal-binding</keyword>
<evidence type="ECO:0000313" key="6">
    <source>
        <dbReference type="EMBL" id="POY75492.1"/>
    </source>
</evidence>
<keyword evidence="7" id="KW-1185">Reference proteome</keyword>
<feature type="domain" description="Peptidase C83" evidence="5">
    <location>
        <begin position="12"/>
        <end position="238"/>
    </location>
</feature>
<dbReference type="EMBL" id="PJQD01000014">
    <property type="protein sequence ID" value="POY75492.1"/>
    <property type="molecule type" value="Genomic_DNA"/>
</dbReference>
<accession>A0A2S5BFE3</accession>
<comment type="caution">
    <text evidence="6">The sequence shown here is derived from an EMBL/GenBank/DDBJ whole genome shotgun (WGS) entry which is preliminary data.</text>
</comment>
<dbReference type="AlphaFoldDB" id="A0A2S5BFE3"/>
<dbReference type="InterPro" id="IPR038156">
    <property type="entry name" value="PCS_N_sf"/>
</dbReference>
<dbReference type="OrthoDB" id="448954at2759"/>
<dbReference type="GO" id="GO:0046872">
    <property type="term" value="F:metal ion binding"/>
    <property type="evidence" value="ECO:0007669"/>
    <property type="project" value="UniProtKB-KW"/>
</dbReference>
<keyword evidence="3 6" id="KW-0808">Transferase</keyword>
<evidence type="ECO:0000313" key="7">
    <source>
        <dbReference type="Proteomes" id="UP000237144"/>
    </source>
</evidence>
<reference evidence="6 7" key="1">
    <citation type="journal article" date="2018" name="Front. Microbiol.">
        <title>Prospects for Fungal Bioremediation of Acidic Radioactive Waste Sites: Characterization and Genome Sequence of Rhodotorula taiwanensis MD1149.</title>
        <authorList>
            <person name="Tkavc R."/>
            <person name="Matrosova V.Y."/>
            <person name="Grichenko O.E."/>
            <person name="Gostincar C."/>
            <person name="Volpe R.P."/>
            <person name="Klimenkova P."/>
            <person name="Gaidamakova E.K."/>
            <person name="Zhou C.E."/>
            <person name="Stewart B.J."/>
            <person name="Lyman M.G."/>
            <person name="Malfatti S.A."/>
            <person name="Rubinfeld B."/>
            <person name="Courtot M."/>
            <person name="Singh J."/>
            <person name="Dalgard C.L."/>
            <person name="Hamilton T."/>
            <person name="Frey K.G."/>
            <person name="Gunde-Cimerman N."/>
            <person name="Dugan L."/>
            <person name="Daly M.J."/>
        </authorList>
    </citation>
    <scope>NUCLEOTIDE SEQUENCE [LARGE SCALE GENOMIC DNA]</scope>
    <source>
        <strain evidence="6 7">MD1149</strain>
    </source>
</reference>
<sequence length="411" mass="43807">MAAPLQDKPALASATSFYKRPLPEACTAFASPEGKELFAKALGEGNLESYFILAPQAVTQNEPAYCALGTLVQILNSLEVDPMRRWKSGWRWYDQDMLDCCRPLSDIAQVGLTLSEFACLARCNGLRAQVVSPVLDCSPDEREKGLARFRDDLRAVAKGKGTMALSYSRKTLGQTGDGHFSPIGALCEEKDMVLILDVARFKYPSYWVPVELAYESMFPLDKATGQPRGYHAGSEPGSLDAPQTLTTLVLNKSSWASLNSTLSRTLLEQSKTSASLADLLFALLAALASQPTGPLAARRTETASQAVPSLLDALATTSIAQLVPFASAPKPNAVLLNLVFLLAALAPRSPLSAMVAPTLASEFASLREEALGSVGGLAEEVENATKQLGALGECCRSEADARCGCAQQSIA</sequence>
<protein>
    <recommendedName>
        <fullName evidence="1">glutathione gamma-glutamylcysteinyltransferase</fullName>
        <ecNumber evidence="1">2.3.2.15</ecNumber>
    </recommendedName>
</protein>